<accession>A0A5C5ULL2</accession>
<feature type="region of interest" description="Disordered" evidence="1">
    <location>
        <begin position="239"/>
        <end position="310"/>
    </location>
</feature>
<dbReference type="Proteomes" id="UP000320791">
    <property type="component" value="Unassembled WGS sequence"/>
</dbReference>
<comment type="caution">
    <text evidence="3">The sequence shown here is derived from an EMBL/GenBank/DDBJ whole genome shotgun (WGS) entry which is preliminary data.</text>
</comment>
<dbReference type="InterPro" id="IPR047682">
    <property type="entry name" value="SepH-like"/>
</dbReference>
<feature type="compositionally biased region" description="Basic and acidic residues" evidence="1">
    <location>
        <begin position="75"/>
        <end position="84"/>
    </location>
</feature>
<organism evidence="3 4">
    <name type="scientific">Corynebacterium canis</name>
    <dbReference type="NCBI Taxonomy" id="679663"/>
    <lineage>
        <taxon>Bacteria</taxon>
        <taxon>Bacillati</taxon>
        <taxon>Actinomycetota</taxon>
        <taxon>Actinomycetes</taxon>
        <taxon>Mycobacteriales</taxon>
        <taxon>Corynebacteriaceae</taxon>
        <taxon>Corynebacterium</taxon>
    </lineage>
</organism>
<protein>
    <submittedName>
        <fullName evidence="3">DUF3071 domain-containing protein</fullName>
    </submittedName>
</protein>
<feature type="domain" description="DUF3071" evidence="2">
    <location>
        <begin position="1"/>
        <end position="204"/>
    </location>
</feature>
<dbReference type="RefSeq" id="WP_146323993.1">
    <property type="nucleotide sequence ID" value="NZ_BAABLR010000007.1"/>
</dbReference>
<name>A0A5C5ULL2_9CORY</name>
<feature type="region of interest" description="Disordered" evidence="1">
    <location>
        <begin position="40"/>
        <end position="93"/>
    </location>
</feature>
<dbReference type="InterPro" id="IPR021421">
    <property type="entry name" value="DUF3071"/>
</dbReference>
<dbReference type="Pfam" id="PF11268">
    <property type="entry name" value="DUF3071"/>
    <property type="match status" value="1"/>
</dbReference>
<dbReference type="NCBIfam" id="NF040712">
    <property type="entry name" value="SepH"/>
    <property type="match status" value="2"/>
</dbReference>
<keyword evidence="4" id="KW-1185">Reference proteome</keyword>
<evidence type="ECO:0000256" key="1">
    <source>
        <dbReference type="SAM" id="MobiDB-lite"/>
    </source>
</evidence>
<dbReference type="EMBL" id="VOHM01000007">
    <property type="protein sequence ID" value="TWT26717.1"/>
    <property type="molecule type" value="Genomic_DNA"/>
</dbReference>
<gene>
    <name evidence="3" type="ORF">FRX94_04810</name>
</gene>
<proteinExistence type="predicted"/>
<sequence length="310" mass="34122">MRELHLVAHESNATSLVLCAEDSDEQFFLAVDDSLLEILTSPDAAPTEARQDATPPPATPEPPPADPVPTLAPAAEEHTPEQDSRPSGPLTMRPREIQERIRGGASIAEIAEAIGVRESRIEPFAHPILLERSRMAELAKRALPVRDDGPASLTLWEILATAFAARDIDLTTSKWDSYRDPSGQWVVKVTWQSGISENSAEWSYHPKGTSASPTVVARNASAADLIDPQFSRPVRSLPHFDVPTPNEQTAPIPVVSDERSTEGDGFLENEEQVTPRNVKTPEPKRRRKAVTPHWEDVLLGVRTNTKRPRS</sequence>
<evidence type="ECO:0000259" key="2">
    <source>
        <dbReference type="Pfam" id="PF11268"/>
    </source>
</evidence>
<feature type="compositionally biased region" description="Pro residues" evidence="1">
    <location>
        <begin position="54"/>
        <end position="67"/>
    </location>
</feature>
<reference evidence="3 4" key="1">
    <citation type="submission" date="2019-08" db="EMBL/GenBank/DDBJ databases">
        <authorList>
            <person name="Lei W."/>
        </authorList>
    </citation>
    <scope>NUCLEOTIDE SEQUENCE [LARGE SCALE GENOMIC DNA]</scope>
    <source>
        <strain evidence="3 4">CCUG 58627</strain>
    </source>
</reference>
<evidence type="ECO:0000313" key="3">
    <source>
        <dbReference type="EMBL" id="TWT26717.1"/>
    </source>
</evidence>
<evidence type="ECO:0000313" key="4">
    <source>
        <dbReference type="Proteomes" id="UP000320791"/>
    </source>
</evidence>
<dbReference type="OrthoDB" id="5180791at2"/>
<dbReference type="AlphaFoldDB" id="A0A5C5ULL2"/>